<reference evidence="4 5" key="1">
    <citation type="submission" date="2015-12" db="EMBL/GenBank/DDBJ databases">
        <title>Dictyostelia acquired genes for synthesis and detection of signals that induce cell-type specialization by lateral gene transfer from prokaryotes.</title>
        <authorList>
            <person name="Gloeckner G."/>
            <person name="Schaap P."/>
        </authorList>
    </citation>
    <scope>NUCLEOTIDE SEQUENCE [LARGE SCALE GENOMIC DNA]</scope>
    <source>
        <strain evidence="4 5">TK</strain>
    </source>
</reference>
<dbReference type="Pfam" id="PF00168">
    <property type="entry name" value="C2"/>
    <property type="match status" value="1"/>
</dbReference>
<evidence type="ECO:0000256" key="2">
    <source>
        <dbReference type="ARBA" id="ARBA00022837"/>
    </source>
</evidence>
<dbReference type="PANTHER" id="PTHR45911">
    <property type="entry name" value="C2 DOMAIN-CONTAINING PROTEIN"/>
    <property type="match status" value="1"/>
</dbReference>
<dbReference type="SMART" id="SM00239">
    <property type="entry name" value="C2"/>
    <property type="match status" value="1"/>
</dbReference>
<evidence type="ECO:0000259" key="3">
    <source>
        <dbReference type="PROSITE" id="PS50004"/>
    </source>
</evidence>
<dbReference type="AlphaFoldDB" id="A0A151ZCE0"/>
<dbReference type="InterPro" id="IPR035892">
    <property type="entry name" value="C2_domain_sf"/>
</dbReference>
<sequence>METKDKRVEQKKIDPTKYDVISFNILNATVLEATDPNGLSDPYVRIGKVKSDSLFASRWLVETEVQEKTLSPTWNYMEEVIIGKDIDRIIIELWDKDTFRNDYIGRAYVDISELSDYKSFINQGFKIYKNEGDKKEAGTVWVIISKSATFSDSS</sequence>
<keyword evidence="1" id="KW-0479">Metal-binding</keyword>
<dbReference type="Gene3D" id="2.60.40.150">
    <property type="entry name" value="C2 domain"/>
    <property type="match status" value="1"/>
</dbReference>
<accession>A0A151ZCE0</accession>
<dbReference type="GO" id="GO:0005509">
    <property type="term" value="F:calcium ion binding"/>
    <property type="evidence" value="ECO:0007669"/>
    <property type="project" value="TreeGrafter"/>
</dbReference>
<dbReference type="CDD" id="cd00030">
    <property type="entry name" value="C2"/>
    <property type="match status" value="1"/>
</dbReference>
<dbReference type="OrthoDB" id="14955at2759"/>
<dbReference type="Proteomes" id="UP000076078">
    <property type="component" value="Unassembled WGS sequence"/>
</dbReference>
<gene>
    <name evidence="4" type="ORF">DLAC_07385</name>
</gene>
<dbReference type="PANTHER" id="PTHR45911:SF4">
    <property type="entry name" value="MULTIPLE C2 AND TRANSMEMBRANE DOMAIN-CONTAINING PROTEIN"/>
    <property type="match status" value="1"/>
</dbReference>
<dbReference type="InterPro" id="IPR000008">
    <property type="entry name" value="C2_dom"/>
</dbReference>
<keyword evidence="5" id="KW-1185">Reference proteome</keyword>
<keyword evidence="2" id="KW-0106">Calcium</keyword>
<dbReference type="EMBL" id="LODT01000034">
    <property type="protein sequence ID" value="KYQ91616.1"/>
    <property type="molecule type" value="Genomic_DNA"/>
</dbReference>
<feature type="domain" description="C2" evidence="3">
    <location>
        <begin position="7"/>
        <end position="125"/>
    </location>
</feature>
<organism evidence="4 5">
    <name type="scientific">Tieghemostelium lacteum</name>
    <name type="common">Slime mold</name>
    <name type="synonym">Dictyostelium lacteum</name>
    <dbReference type="NCBI Taxonomy" id="361077"/>
    <lineage>
        <taxon>Eukaryota</taxon>
        <taxon>Amoebozoa</taxon>
        <taxon>Evosea</taxon>
        <taxon>Eumycetozoa</taxon>
        <taxon>Dictyostelia</taxon>
        <taxon>Dictyosteliales</taxon>
        <taxon>Raperosteliaceae</taxon>
        <taxon>Tieghemostelium</taxon>
    </lineage>
</organism>
<proteinExistence type="predicted"/>
<dbReference type="STRING" id="361077.A0A151ZCE0"/>
<protein>
    <recommendedName>
        <fullName evidence="3">C2 domain-containing protein</fullName>
    </recommendedName>
</protein>
<dbReference type="SUPFAM" id="SSF49562">
    <property type="entry name" value="C2 domain (Calcium/lipid-binding domain, CaLB)"/>
    <property type="match status" value="1"/>
</dbReference>
<dbReference type="InParanoid" id="A0A151ZCE0"/>
<dbReference type="OMA" id="RNDYIGR"/>
<comment type="caution">
    <text evidence="4">The sequence shown here is derived from an EMBL/GenBank/DDBJ whole genome shotgun (WGS) entry which is preliminary data.</text>
</comment>
<evidence type="ECO:0000313" key="4">
    <source>
        <dbReference type="EMBL" id="KYQ91616.1"/>
    </source>
</evidence>
<evidence type="ECO:0000256" key="1">
    <source>
        <dbReference type="ARBA" id="ARBA00022723"/>
    </source>
</evidence>
<dbReference type="GO" id="GO:0016020">
    <property type="term" value="C:membrane"/>
    <property type="evidence" value="ECO:0007669"/>
    <property type="project" value="TreeGrafter"/>
</dbReference>
<evidence type="ECO:0000313" key="5">
    <source>
        <dbReference type="Proteomes" id="UP000076078"/>
    </source>
</evidence>
<dbReference type="FunCoup" id="A0A151ZCE0">
    <property type="interactions" value="1"/>
</dbReference>
<dbReference type="PROSITE" id="PS50004">
    <property type="entry name" value="C2"/>
    <property type="match status" value="1"/>
</dbReference>
<name>A0A151ZCE0_TIELA</name>